<dbReference type="Gene3D" id="2.120.10.30">
    <property type="entry name" value="TolB, C-terminal domain"/>
    <property type="match status" value="1"/>
</dbReference>
<dbReference type="EMBL" id="BAAAYX010000004">
    <property type="protein sequence ID" value="GAA3701139.1"/>
    <property type="molecule type" value="Genomic_DNA"/>
</dbReference>
<dbReference type="RefSeq" id="WP_344811934.1">
    <property type="nucleotide sequence ID" value="NZ_BAAAYX010000004.1"/>
</dbReference>
<protein>
    <recommendedName>
        <fullName evidence="6">WD40-like Beta Propeller Repeat</fullName>
    </recommendedName>
</protein>
<evidence type="ECO:0000256" key="2">
    <source>
        <dbReference type="SAM" id="MobiDB-lite"/>
    </source>
</evidence>
<evidence type="ECO:0000256" key="1">
    <source>
        <dbReference type="ARBA" id="ARBA00009820"/>
    </source>
</evidence>
<name>A0ABP7D8T0_9ACTN</name>
<gene>
    <name evidence="4" type="ORF">GCM10022204_17420</name>
</gene>
<evidence type="ECO:0008006" key="6">
    <source>
        <dbReference type="Google" id="ProtNLM"/>
    </source>
</evidence>
<organism evidence="4 5">
    <name type="scientific">Microlunatus aurantiacus</name>
    <dbReference type="NCBI Taxonomy" id="446786"/>
    <lineage>
        <taxon>Bacteria</taxon>
        <taxon>Bacillati</taxon>
        <taxon>Actinomycetota</taxon>
        <taxon>Actinomycetes</taxon>
        <taxon>Propionibacteriales</taxon>
        <taxon>Propionibacteriaceae</taxon>
        <taxon>Microlunatus</taxon>
    </lineage>
</organism>
<sequence length="483" mass="49758">MPEHRPIAASLLGRRPEPVLAGVPGRVLGLGTTWAASVPQQPNGPYQQGQRPPGPGQRPGPGGPPGQRPGPPGPRSGPPLPPYGPGGRGPGGPGGHPPQTGGDGPLGSRRNLILAIIGGVVLIGAAIGIGFWLARPDPTATPPVGQVSPPPGTETVAPSAPPITPSGTPSTSPSASPSTSGGSTAPAALPAGPALAPNLIVVPMRTDDDDEDTRPLYLVDAGGAGTPQKLPGPDGKLANPLLQRDRTSIVFLENRKLHVMGSDGNGERDLTDREPAGCDDVAGATWSQADPSTMLITCRLGKNSFRMLVVNTDGRLIRRLDAGTKRFDDVTISPDGQTVLYWANESSTGDGGSLYTLPLVGTGSPKKITSQAKGLDGDPAWSPDGSQIAFRRLVGGAEGNADVYVMNPDGSGQRAVAETKAADVKPVWSPDGKNLAIVSNRKSAFGKAGTTWDLWLTRVSDGEVLNNLKLEADEITTPTWTYR</sequence>
<dbReference type="PANTHER" id="PTHR36842">
    <property type="entry name" value="PROTEIN TOLB HOMOLOG"/>
    <property type="match status" value="1"/>
</dbReference>
<feature type="compositionally biased region" description="Low complexity" evidence="2">
    <location>
        <begin position="39"/>
        <end position="51"/>
    </location>
</feature>
<evidence type="ECO:0000313" key="4">
    <source>
        <dbReference type="EMBL" id="GAA3701139.1"/>
    </source>
</evidence>
<dbReference type="InterPro" id="IPR011659">
    <property type="entry name" value="WD40"/>
</dbReference>
<keyword evidence="5" id="KW-1185">Reference proteome</keyword>
<feature type="compositionally biased region" description="Pro residues" evidence="2">
    <location>
        <begin position="52"/>
        <end position="84"/>
    </location>
</feature>
<proteinExistence type="inferred from homology"/>
<evidence type="ECO:0000313" key="5">
    <source>
        <dbReference type="Proteomes" id="UP001500051"/>
    </source>
</evidence>
<feature type="region of interest" description="Disordered" evidence="2">
    <location>
        <begin position="141"/>
        <end position="191"/>
    </location>
</feature>
<evidence type="ECO:0000256" key="3">
    <source>
        <dbReference type="SAM" id="Phobius"/>
    </source>
</evidence>
<keyword evidence="3" id="KW-0472">Membrane</keyword>
<dbReference type="PANTHER" id="PTHR36842:SF1">
    <property type="entry name" value="PROTEIN TOLB"/>
    <property type="match status" value="1"/>
</dbReference>
<keyword evidence="3" id="KW-0812">Transmembrane</keyword>
<feature type="compositionally biased region" description="Low complexity" evidence="2">
    <location>
        <begin position="165"/>
        <end position="191"/>
    </location>
</feature>
<feature type="compositionally biased region" description="Gly residues" evidence="2">
    <location>
        <begin position="85"/>
        <end position="94"/>
    </location>
</feature>
<keyword evidence="3" id="KW-1133">Transmembrane helix</keyword>
<reference evidence="5" key="1">
    <citation type="journal article" date="2019" name="Int. J. Syst. Evol. Microbiol.">
        <title>The Global Catalogue of Microorganisms (GCM) 10K type strain sequencing project: providing services to taxonomists for standard genome sequencing and annotation.</title>
        <authorList>
            <consortium name="The Broad Institute Genomics Platform"/>
            <consortium name="The Broad Institute Genome Sequencing Center for Infectious Disease"/>
            <person name="Wu L."/>
            <person name="Ma J."/>
        </authorList>
    </citation>
    <scope>NUCLEOTIDE SEQUENCE [LARGE SCALE GENOMIC DNA]</scope>
    <source>
        <strain evidence="5">JCM 16548</strain>
    </source>
</reference>
<dbReference type="Pfam" id="PF07676">
    <property type="entry name" value="PD40"/>
    <property type="match status" value="2"/>
</dbReference>
<comment type="caution">
    <text evidence="4">The sequence shown here is derived from an EMBL/GenBank/DDBJ whole genome shotgun (WGS) entry which is preliminary data.</text>
</comment>
<feature type="transmembrane region" description="Helical" evidence="3">
    <location>
        <begin position="112"/>
        <end position="134"/>
    </location>
</feature>
<comment type="similarity">
    <text evidence="1">Belongs to the TolB family.</text>
</comment>
<dbReference type="Proteomes" id="UP001500051">
    <property type="component" value="Unassembled WGS sequence"/>
</dbReference>
<feature type="region of interest" description="Disordered" evidence="2">
    <location>
        <begin position="1"/>
        <end position="106"/>
    </location>
</feature>
<dbReference type="SUPFAM" id="SSF82171">
    <property type="entry name" value="DPP6 N-terminal domain-like"/>
    <property type="match status" value="1"/>
</dbReference>
<dbReference type="InterPro" id="IPR011042">
    <property type="entry name" value="6-blade_b-propeller_TolB-like"/>
</dbReference>
<accession>A0ABP7D8T0</accession>